<dbReference type="InterPro" id="IPR004307">
    <property type="entry name" value="TspO_MBR"/>
</dbReference>
<protein>
    <submittedName>
        <fullName evidence="7">Tryptophan-rich sensory protein</fullName>
    </submittedName>
</protein>
<keyword evidence="3 6" id="KW-0812">Transmembrane</keyword>
<evidence type="ECO:0000256" key="4">
    <source>
        <dbReference type="ARBA" id="ARBA00022989"/>
    </source>
</evidence>
<dbReference type="CDD" id="cd15904">
    <property type="entry name" value="TSPO_MBR"/>
    <property type="match status" value="1"/>
</dbReference>
<feature type="transmembrane region" description="Helical" evidence="6">
    <location>
        <begin position="46"/>
        <end position="67"/>
    </location>
</feature>
<dbReference type="InterPro" id="IPR038330">
    <property type="entry name" value="TspO/MBR-related_sf"/>
</dbReference>
<dbReference type="PANTHER" id="PTHR10057:SF0">
    <property type="entry name" value="TRANSLOCATOR PROTEIN"/>
    <property type="match status" value="1"/>
</dbReference>
<feature type="transmembrane region" description="Helical" evidence="6">
    <location>
        <begin position="103"/>
        <end position="126"/>
    </location>
</feature>
<keyword evidence="4 6" id="KW-1133">Transmembrane helix</keyword>
<dbReference type="PATRIC" id="fig|1302649.3.peg.1055"/>
<dbReference type="Gene3D" id="1.20.1260.100">
    <property type="entry name" value="TspO/MBR protein"/>
    <property type="match status" value="1"/>
</dbReference>
<dbReference type="PANTHER" id="PTHR10057">
    <property type="entry name" value="PERIPHERAL-TYPE BENZODIAZEPINE RECEPTOR"/>
    <property type="match status" value="1"/>
</dbReference>
<sequence length="155" mass="17609">MRKWVIWLISVVGIELTGIISGFFAGDIQSVYQQLQKPPLSPPGDIIGTIWTILYALMGTALFLLIISKVSKKMKVAAIMLFAIQQILNFSWSILFFGGNHYWIASLVIILLITMIIFCMRVFYYINKAASFLFAPYFIWCFYAGYLCLGLAILN</sequence>
<dbReference type="FunFam" id="1.20.1260.100:FF:000001">
    <property type="entry name" value="translocator protein 2"/>
    <property type="match status" value="1"/>
</dbReference>
<evidence type="ECO:0000256" key="2">
    <source>
        <dbReference type="ARBA" id="ARBA00007524"/>
    </source>
</evidence>
<evidence type="ECO:0000256" key="3">
    <source>
        <dbReference type="ARBA" id="ARBA00022692"/>
    </source>
</evidence>
<evidence type="ECO:0000256" key="5">
    <source>
        <dbReference type="ARBA" id="ARBA00023136"/>
    </source>
</evidence>
<dbReference type="GO" id="GO:0033013">
    <property type="term" value="P:tetrapyrrole metabolic process"/>
    <property type="evidence" value="ECO:0007669"/>
    <property type="project" value="UniProtKB-ARBA"/>
</dbReference>
<keyword evidence="5 6" id="KW-0472">Membrane</keyword>
<feature type="transmembrane region" description="Helical" evidence="6">
    <location>
        <begin position="79"/>
        <end position="97"/>
    </location>
</feature>
<dbReference type="EMBL" id="JPVU01000105">
    <property type="protein sequence ID" value="KFN92241.1"/>
    <property type="molecule type" value="Genomic_DNA"/>
</dbReference>
<feature type="transmembrane region" description="Helical" evidence="6">
    <location>
        <begin position="133"/>
        <end position="154"/>
    </location>
</feature>
<proteinExistence type="inferred from homology"/>
<comment type="similarity">
    <text evidence="2">Belongs to the TspO/BZRP family.</text>
</comment>
<organism evidence="7 8">
    <name type="scientific">Tetragenococcus muriaticus PMC-11-5</name>
    <dbReference type="NCBI Taxonomy" id="1302649"/>
    <lineage>
        <taxon>Bacteria</taxon>
        <taxon>Bacillati</taxon>
        <taxon>Bacillota</taxon>
        <taxon>Bacilli</taxon>
        <taxon>Lactobacillales</taxon>
        <taxon>Enterococcaceae</taxon>
        <taxon>Tetragenococcus</taxon>
    </lineage>
</organism>
<dbReference type="GO" id="GO:0016020">
    <property type="term" value="C:membrane"/>
    <property type="evidence" value="ECO:0007669"/>
    <property type="project" value="UniProtKB-SubCell"/>
</dbReference>
<comment type="caution">
    <text evidence="7">The sequence shown here is derived from an EMBL/GenBank/DDBJ whole genome shotgun (WGS) entry which is preliminary data.</text>
</comment>
<feature type="transmembrane region" description="Helical" evidence="6">
    <location>
        <begin position="5"/>
        <end position="26"/>
    </location>
</feature>
<reference evidence="7 8" key="1">
    <citation type="submission" date="2014-08" db="EMBL/GenBank/DDBJ databases">
        <title>Genome sequence of Tetragenococcus muriaticus.</title>
        <authorList>
            <person name="Chuea-nongthon C."/>
            <person name="Rodtong S."/>
            <person name="Yongsawatdigul J."/>
            <person name="Steele J.L."/>
            <person name="Liu X.-y."/>
            <person name="Speers J."/>
            <person name="Glasner J.D."/>
            <person name="Neeno-Eckwall E.C."/>
        </authorList>
    </citation>
    <scope>NUCLEOTIDE SEQUENCE [LARGE SCALE GENOMIC DNA]</scope>
    <source>
        <strain evidence="7 8">PMC-11-5</strain>
    </source>
</reference>
<name>A0A091C312_9ENTE</name>
<evidence type="ECO:0000313" key="8">
    <source>
        <dbReference type="Proteomes" id="UP000029380"/>
    </source>
</evidence>
<evidence type="ECO:0000313" key="7">
    <source>
        <dbReference type="EMBL" id="KFN92241.1"/>
    </source>
</evidence>
<dbReference type="OrthoDB" id="9795496at2"/>
<evidence type="ECO:0000256" key="1">
    <source>
        <dbReference type="ARBA" id="ARBA00004141"/>
    </source>
</evidence>
<dbReference type="PIRSF" id="PIRSF005859">
    <property type="entry name" value="PBR"/>
    <property type="match status" value="1"/>
</dbReference>
<gene>
    <name evidence="7" type="ORF">TMUPMC115_1053</name>
</gene>
<dbReference type="Pfam" id="PF03073">
    <property type="entry name" value="TspO_MBR"/>
    <property type="match status" value="1"/>
</dbReference>
<accession>A0A091C312</accession>
<dbReference type="AlphaFoldDB" id="A0A091C312"/>
<dbReference type="Proteomes" id="UP000029380">
    <property type="component" value="Unassembled WGS sequence"/>
</dbReference>
<dbReference type="RefSeq" id="WP_028790105.1">
    <property type="nucleotide sequence ID" value="NZ_JPVU01000105.1"/>
</dbReference>
<comment type="subcellular location">
    <subcellularLocation>
        <location evidence="1">Membrane</location>
        <topology evidence="1">Multi-pass membrane protein</topology>
    </subcellularLocation>
</comment>
<evidence type="ECO:0000256" key="6">
    <source>
        <dbReference type="SAM" id="Phobius"/>
    </source>
</evidence>